<dbReference type="Pfam" id="PF02643">
    <property type="entry name" value="DUF192"/>
    <property type="match status" value="1"/>
</dbReference>
<dbReference type="InterPro" id="IPR038695">
    <property type="entry name" value="Saro_0823-like_sf"/>
</dbReference>
<reference evidence="1 2" key="1">
    <citation type="journal article" date="2020" name="mSystems">
        <title>Defining Genomic and Predicted Metabolic Features of the Acetobacterium Genus.</title>
        <authorList>
            <person name="Ross D.E."/>
            <person name="Marshall C.W."/>
            <person name="Gulliver D."/>
            <person name="May H.D."/>
            <person name="Norman R.S."/>
        </authorList>
    </citation>
    <scope>NUCLEOTIDE SEQUENCE [LARGE SCALE GENOMIC DNA]</scope>
    <source>
        <strain evidence="1 2">DSM 4132</strain>
    </source>
</reference>
<dbReference type="PANTHER" id="PTHR37953:SF1">
    <property type="entry name" value="UPF0127 PROTEIN MJ1496"/>
    <property type="match status" value="1"/>
</dbReference>
<evidence type="ECO:0000313" key="2">
    <source>
        <dbReference type="Proteomes" id="UP000622405"/>
    </source>
</evidence>
<name>A0ABR6YWM8_9FIRM</name>
<comment type="caution">
    <text evidence="1">The sequence shown here is derived from an EMBL/GenBank/DDBJ whole genome shotgun (WGS) entry which is preliminary data.</text>
</comment>
<dbReference type="RefSeq" id="WP_186893995.1">
    <property type="nucleotide sequence ID" value="NZ_WJBE01000005.1"/>
</dbReference>
<proteinExistence type="predicted"/>
<accession>A0ABR6YWM8</accession>
<sequence>MKNCIILKNDIVLFSEVKVADRFGTRLVGLLRTAGLAENQGLLLKKCNQVHTFGMKFFIDAIFLSKDGDILHIEHEMGPGKVSPHIKRAYWVLELKSGSGRQFHLEINQRLVVRQNN</sequence>
<protein>
    <submittedName>
        <fullName evidence="1">DUF192 domain-containing protein</fullName>
    </submittedName>
</protein>
<organism evidence="1 2">
    <name type="scientific">Acetobacterium malicum</name>
    <dbReference type="NCBI Taxonomy" id="52692"/>
    <lineage>
        <taxon>Bacteria</taxon>
        <taxon>Bacillati</taxon>
        <taxon>Bacillota</taxon>
        <taxon>Clostridia</taxon>
        <taxon>Eubacteriales</taxon>
        <taxon>Eubacteriaceae</taxon>
        <taxon>Acetobacterium</taxon>
    </lineage>
</organism>
<dbReference type="Gene3D" id="2.60.120.1140">
    <property type="entry name" value="Protein of unknown function DUF192"/>
    <property type="match status" value="1"/>
</dbReference>
<dbReference type="InterPro" id="IPR003795">
    <property type="entry name" value="DUF192"/>
</dbReference>
<dbReference type="PANTHER" id="PTHR37953">
    <property type="entry name" value="UPF0127 PROTEIN MJ1496"/>
    <property type="match status" value="1"/>
</dbReference>
<gene>
    <name evidence="1" type="ORF">GH811_07955</name>
</gene>
<dbReference type="Proteomes" id="UP000622405">
    <property type="component" value="Unassembled WGS sequence"/>
</dbReference>
<dbReference type="EMBL" id="WJBE01000005">
    <property type="protein sequence ID" value="MBC3899548.1"/>
    <property type="molecule type" value="Genomic_DNA"/>
</dbReference>
<evidence type="ECO:0000313" key="1">
    <source>
        <dbReference type="EMBL" id="MBC3899548.1"/>
    </source>
</evidence>
<keyword evidence="2" id="KW-1185">Reference proteome</keyword>